<comment type="caution">
    <text evidence="3">The sequence shown here is derived from an EMBL/GenBank/DDBJ whole genome shotgun (WGS) entry which is preliminary data.</text>
</comment>
<name>A0AAW6RPI9_9BURK</name>
<protein>
    <submittedName>
        <fullName evidence="3">LysM peptidoglycan-binding domain-containing protein</fullName>
    </submittedName>
</protein>
<dbReference type="InterPro" id="IPR018392">
    <property type="entry name" value="LysM"/>
</dbReference>
<feature type="non-terminal residue" evidence="3">
    <location>
        <position position="565"/>
    </location>
</feature>
<feature type="region of interest" description="Disordered" evidence="1">
    <location>
        <begin position="432"/>
        <end position="469"/>
    </location>
</feature>
<gene>
    <name evidence="3" type="ORF">QB898_13015</name>
</gene>
<keyword evidence="4" id="KW-1185">Reference proteome</keyword>
<evidence type="ECO:0000313" key="3">
    <source>
        <dbReference type="EMBL" id="MDG9700606.1"/>
    </source>
</evidence>
<sequence length="565" mass="59541">GAVSGSAPTASPIEIATMEMLLADPAAQEMAARFGGQLQPMRTDNDVSRSIVQRYGPDLAARLDQYARAQKEVDAQFFRAMTDQARSGALVPDPGEQARLGFWCSPSGRLGDSGFEFNPVAFARFYAAGDSPERRAFAHLYGADPLRLVPGSDDGPFPQDTWMLGRRRLQTFNSDRPSTTPCVPTVFTAGREISVNPHAPARLNDSQAVWFDPMHGWTTEAGNLKGDWFDRFGAVLFSTTFTAITFGAGPLAAMTQAAANGSVGAAIGAGAAGAAIGNATMQLANNGRINFRQLLQSALAGGVTGGITALPGIRLPAESTFAQRLLSHTGRASLQGALQEVMGGRFRDGLTSGLVSGLAQEMTVYMDRHIATAQTTPPPYAISRAEANALRLLTRATASAMRAVASGNAAAGMASDFLGSFLGEVMQRGDAGHAAGARTSGGTQAAETQRRRPAQAAQPQQTRPAAQSVTVAAGDTLESLARQLYGSRWRAGLPVLMADNQITTNAWGSPLIRPGQSLQARPLDGLRASQIEQLSRLGGQVIGRNARGLNLREQIERIRAQAPAA</sequence>
<feature type="non-terminal residue" evidence="3">
    <location>
        <position position="1"/>
    </location>
</feature>
<accession>A0AAW6RPI9</accession>
<dbReference type="Gene3D" id="3.10.350.10">
    <property type="entry name" value="LysM domain"/>
    <property type="match status" value="1"/>
</dbReference>
<organism evidence="3 4">
    <name type="scientific">Ottowia cancrivicina</name>
    <dbReference type="NCBI Taxonomy" id="3040346"/>
    <lineage>
        <taxon>Bacteria</taxon>
        <taxon>Pseudomonadati</taxon>
        <taxon>Pseudomonadota</taxon>
        <taxon>Betaproteobacteria</taxon>
        <taxon>Burkholderiales</taxon>
        <taxon>Comamonadaceae</taxon>
        <taxon>Ottowia</taxon>
    </lineage>
</organism>
<dbReference type="InterPro" id="IPR036779">
    <property type="entry name" value="LysM_dom_sf"/>
</dbReference>
<dbReference type="PROSITE" id="PS51782">
    <property type="entry name" value="LYSM"/>
    <property type="match status" value="1"/>
</dbReference>
<feature type="domain" description="LysM" evidence="2">
    <location>
        <begin position="467"/>
        <end position="520"/>
    </location>
</feature>
<dbReference type="EMBL" id="JARVII010000064">
    <property type="protein sequence ID" value="MDG9700606.1"/>
    <property type="molecule type" value="Genomic_DNA"/>
</dbReference>
<dbReference type="AlphaFoldDB" id="A0AAW6RPI9"/>
<dbReference type="RefSeq" id="WP_279525292.1">
    <property type="nucleotide sequence ID" value="NZ_JARVII010000064.1"/>
</dbReference>
<proteinExistence type="predicted"/>
<evidence type="ECO:0000313" key="4">
    <source>
        <dbReference type="Proteomes" id="UP001237156"/>
    </source>
</evidence>
<evidence type="ECO:0000256" key="1">
    <source>
        <dbReference type="SAM" id="MobiDB-lite"/>
    </source>
</evidence>
<evidence type="ECO:0000259" key="2">
    <source>
        <dbReference type="PROSITE" id="PS51782"/>
    </source>
</evidence>
<dbReference type="Proteomes" id="UP001237156">
    <property type="component" value="Unassembled WGS sequence"/>
</dbReference>
<reference evidence="3 4" key="1">
    <citation type="submission" date="2023-04" db="EMBL/GenBank/DDBJ databases">
        <title>Ottowia paracancer sp. nov., isolated from human stomach.</title>
        <authorList>
            <person name="Song Y."/>
        </authorList>
    </citation>
    <scope>NUCLEOTIDE SEQUENCE [LARGE SCALE GENOMIC DNA]</scope>
    <source>
        <strain evidence="3 4">10c7w1</strain>
    </source>
</reference>
<feature type="compositionally biased region" description="Low complexity" evidence="1">
    <location>
        <begin position="454"/>
        <end position="467"/>
    </location>
</feature>